<protein>
    <submittedName>
        <fullName evidence="1">Uncharacterized protein</fullName>
    </submittedName>
</protein>
<evidence type="ECO:0000313" key="2">
    <source>
        <dbReference type="Proteomes" id="UP000056502"/>
    </source>
</evidence>
<dbReference type="AlphaFoldDB" id="A0A0M3TKH5"/>
<organism evidence="1">
    <name type="scientific">Leptospira interrogans serovar Hardjo str. Norma</name>
    <dbReference type="NCBI Taxonomy" id="1279460"/>
    <lineage>
        <taxon>Bacteria</taxon>
        <taxon>Pseudomonadati</taxon>
        <taxon>Spirochaetota</taxon>
        <taxon>Spirochaetia</taxon>
        <taxon>Leptospirales</taxon>
        <taxon>Leptospiraceae</taxon>
        <taxon>Leptospira</taxon>
    </lineage>
</organism>
<reference evidence="1 2" key="1">
    <citation type="journal article" date="2015" name="Genome Announc.">
        <title>Whole-Genome Sequence of Leptospira interrogans Serovar Hardjo Subtype Hardjoprajitno Strain Norma, Isolated from Cattle in a Leptospirosis Outbreak in Brazil.</title>
        <authorList>
            <person name="Cosate M.R."/>
            <person name="Soares S.C."/>
            <person name="Mendes T.A."/>
            <person name="Raittz R.T."/>
            <person name="Moreira E.C."/>
            <person name="Leite R."/>
            <person name="Fernandes G.R."/>
            <person name="Haddad J.P."/>
            <person name="Ortega J.M."/>
        </authorList>
    </citation>
    <scope>NUCLEOTIDE SEQUENCE [LARGE SCALE GENOMIC DNA]</scope>
    <source>
        <strain evidence="1 2">Norma</strain>
    </source>
</reference>
<sequence length="50" mass="6092">MGFSKINLIVCFNTTETNEEFIFQKLYSNFLKNILKNEYTHFKILEKHFD</sequence>
<proteinExistence type="predicted"/>
<dbReference type="EMBL" id="CP012603">
    <property type="protein sequence ID" value="ALE37365.1"/>
    <property type="molecule type" value="Genomic_DNA"/>
</dbReference>
<accession>A0A0M3TKH5</accession>
<dbReference type="PATRIC" id="fig|1279460.3.peg.131"/>
<name>A0A0M3TKH5_LEPIR</name>
<gene>
    <name evidence="1" type="ORF">G436_0133</name>
</gene>
<evidence type="ECO:0000313" key="1">
    <source>
        <dbReference type="EMBL" id="ALE37365.1"/>
    </source>
</evidence>
<dbReference type="Proteomes" id="UP000056502">
    <property type="component" value="Chromosome I"/>
</dbReference>